<dbReference type="GO" id="GO:0051205">
    <property type="term" value="P:protein insertion into membrane"/>
    <property type="evidence" value="ECO:0007669"/>
    <property type="project" value="TreeGrafter"/>
</dbReference>
<dbReference type="PRINTS" id="PR01900">
    <property type="entry name" value="YIDCPROTEIN"/>
</dbReference>
<feature type="compositionally biased region" description="Pro residues" evidence="13">
    <location>
        <begin position="77"/>
        <end position="88"/>
    </location>
</feature>
<evidence type="ECO:0000256" key="7">
    <source>
        <dbReference type="ARBA" id="ARBA00022927"/>
    </source>
</evidence>
<dbReference type="HAMAP" id="MF_01810">
    <property type="entry name" value="YidC_type1"/>
    <property type="match status" value="1"/>
</dbReference>
<evidence type="ECO:0000256" key="12">
    <source>
        <dbReference type="ARBA" id="ARBA00033342"/>
    </source>
</evidence>
<dbReference type="PANTHER" id="PTHR12428">
    <property type="entry name" value="OXA1"/>
    <property type="match status" value="1"/>
</dbReference>
<dbReference type="NCBIfam" id="TIGR03593">
    <property type="entry name" value="yidC_nterm"/>
    <property type="match status" value="1"/>
</dbReference>
<keyword evidence="5" id="KW-1003">Cell membrane</keyword>
<keyword evidence="4" id="KW-0813">Transport</keyword>
<keyword evidence="10" id="KW-0143">Chaperone</keyword>
<name>A0A381PMZ9_9ZZZZ</name>
<keyword evidence="7" id="KW-0653">Protein transport</keyword>
<dbReference type="EMBL" id="UINC01001038">
    <property type="protein sequence ID" value="SUZ68391.1"/>
    <property type="molecule type" value="Genomic_DNA"/>
</dbReference>
<dbReference type="InterPro" id="IPR028055">
    <property type="entry name" value="YidC/Oxa/ALB_C"/>
</dbReference>
<evidence type="ECO:0000256" key="6">
    <source>
        <dbReference type="ARBA" id="ARBA00022692"/>
    </source>
</evidence>
<feature type="transmembrane region" description="Helical" evidence="14">
    <location>
        <begin position="451"/>
        <end position="475"/>
    </location>
</feature>
<evidence type="ECO:0000256" key="4">
    <source>
        <dbReference type="ARBA" id="ARBA00022448"/>
    </source>
</evidence>
<proteinExistence type="inferred from homology"/>
<evidence type="ECO:0000256" key="11">
    <source>
        <dbReference type="ARBA" id="ARBA00033245"/>
    </source>
</evidence>
<dbReference type="GO" id="GO:0005886">
    <property type="term" value="C:plasma membrane"/>
    <property type="evidence" value="ECO:0007669"/>
    <property type="project" value="UniProtKB-SubCell"/>
</dbReference>
<dbReference type="CDD" id="cd20070">
    <property type="entry name" value="5TM_YidC_Alb3"/>
    <property type="match status" value="1"/>
</dbReference>
<keyword evidence="8 14" id="KW-1133">Transmembrane helix</keyword>
<feature type="domain" description="Membrane insertase YidC N-terminal" evidence="16">
    <location>
        <begin position="102"/>
        <end position="371"/>
    </location>
</feature>
<evidence type="ECO:0000256" key="1">
    <source>
        <dbReference type="ARBA" id="ARBA00004429"/>
    </source>
</evidence>
<dbReference type="Pfam" id="PF14849">
    <property type="entry name" value="YidC_periplas"/>
    <property type="match status" value="1"/>
</dbReference>
<evidence type="ECO:0000256" key="13">
    <source>
        <dbReference type="SAM" id="MobiDB-lite"/>
    </source>
</evidence>
<gene>
    <name evidence="17" type="ORF">METZ01_LOCUS21245</name>
</gene>
<dbReference type="NCBIfam" id="TIGR03592">
    <property type="entry name" value="yidC_oxa1_cterm"/>
    <property type="match status" value="1"/>
</dbReference>
<evidence type="ECO:0000256" key="5">
    <source>
        <dbReference type="ARBA" id="ARBA00022475"/>
    </source>
</evidence>
<dbReference type="GO" id="GO:0032977">
    <property type="term" value="F:membrane insertase activity"/>
    <property type="evidence" value="ECO:0007669"/>
    <property type="project" value="InterPro"/>
</dbReference>
<dbReference type="CDD" id="cd19961">
    <property type="entry name" value="EcYidC-like_peri"/>
    <property type="match status" value="1"/>
</dbReference>
<dbReference type="PRINTS" id="PR00701">
    <property type="entry name" value="60KDINNERMP"/>
</dbReference>
<evidence type="ECO:0000256" key="14">
    <source>
        <dbReference type="SAM" id="Phobius"/>
    </source>
</evidence>
<dbReference type="InterPro" id="IPR028053">
    <property type="entry name" value="Membr_insert_YidC_N"/>
</dbReference>
<dbReference type="PANTHER" id="PTHR12428:SF65">
    <property type="entry name" value="CYTOCHROME C OXIDASE ASSEMBLY PROTEIN COX18, MITOCHONDRIAL"/>
    <property type="match status" value="1"/>
</dbReference>
<feature type="region of interest" description="Disordered" evidence="13">
    <location>
        <begin position="34"/>
        <end position="91"/>
    </location>
</feature>
<reference evidence="17" key="1">
    <citation type="submission" date="2018-05" db="EMBL/GenBank/DDBJ databases">
        <authorList>
            <person name="Lanie J.A."/>
            <person name="Ng W.-L."/>
            <person name="Kazmierczak K.M."/>
            <person name="Andrzejewski T.M."/>
            <person name="Davidsen T.M."/>
            <person name="Wayne K.J."/>
            <person name="Tettelin H."/>
            <person name="Glass J.I."/>
            <person name="Rusch D."/>
            <person name="Podicherti R."/>
            <person name="Tsui H.-C.T."/>
            <person name="Winkler M.E."/>
        </authorList>
    </citation>
    <scope>NUCLEOTIDE SEQUENCE</scope>
</reference>
<dbReference type="InterPro" id="IPR038221">
    <property type="entry name" value="YidC_periplasmic_sf"/>
</dbReference>
<dbReference type="GO" id="GO:0015031">
    <property type="term" value="P:protein transport"/>
    <property type="evidence" value="ECO:0007669"/>
    <property type="project" value="UniProtKB-KW"/>
</dbReference>
<keyword evidence="6 14" id="KW-0812">Transmembrane</keyword>
<dbReference type="Pfam" id="PF02096">
    <property type="entry name" value="60KD_IMP"/>
    <property type="match status" value="1"/>
</dbReference>
<evidence type="ECO:0000313" key="17">
    <source>
        <dbReference type="EMBL" id="SUZ68391.1"/>
    </source>
</evidence>
<evidence type="ECO:0000256" key="10">
    <source>
        <dbReference type="ARBA" id="ARBA00023186"/>
    </source>
</evidence>
<dbReference type="AlphaFoldDB" id="A0A381PMZ9"/>
<organism evidence="17">
    <name type="scientific">marine metagenome</name>
    <dbReference type="NCBI Taxonomy" id="408172"/>
    <lineage>
        <taxon>unclassified sequences</taxon>
        <taxon>metagenomes</taxon>
        <taxon>ecological metagenomes</taxon>
    </lineage>
</organism>
<accession>A0A381PMZ9</accession>
<comment type="subcellular location">
    <subcellularLocation>
        <location evidence="1">Cell inner membrane</location>
        <topology evidence="1">Multi-pass membrane protein</topology>
    </subcellularLocation>
</comment>
<feature type="transmembrane region" description="Helical" evidence="14">
    <location>
        <begin position="498"/>
        <end position="517"/>
    </location>
</feature>
<sequence length="593" mass="65848">MRQEQRFLLAITLMILVLVGTNILFPPIPPEEVVSPEGDAPGQLDGTGVTGVPSAPLGGTDAARGAAASGDQSDPFAGPPPTEPPSLFPPAEVVATPAEDTVVVEGPLYRYSWSTLGARLISAQLLAFESFDEGQEGQPVELISAGTSGVLAMQLRLGERTFDLGARSFEVEPADGLRLNEGGGPRTLTFRYRDPAGLIFQTAYTFDPSSYDILARTEVVGPAVDLLVTGMGSGLGYNERSRSEESTVMGYVWNHVRDGIDDERLTRVEEERIQEGPHRWAALKSKYFIFALIPGREGSEEYLGGVIARPAEGDDQAAITVTQSLDASGVLDYRVYLGPQERDVLMAFENDLEEANPYGYRWMRPIVRPVVSVALSILNFLHDVLNVGYGWVLIIFGVMMRVLLFPLNQKAMRAQMRNMAVQPLLKEIQTKYKDQPEKLQKEMMKLYKEHGFNPLAGCLPMLVPFPVLITLFFVFRNTIQLRGESFLWLPNLAAADPLYILPVLLGLSMFLMQFITVRSMPEPNPQMKMMMWIMPIFMAAIFFRFASGLNLYYATANLATIPQQYLIAKERRQLRDKGGIVQPHESNTLFRVD</sequence>
<dbReference type="InterPro" id="IPR001708">
    <property type="entry name" value="YidC/ALB3/OXA1/COX18"/>
</dbReference>
<protein>
    <recommendedName>
        <fullName evidence="3">Membrane protein insertase YidC</fullName>
    </recommendedName>
    <alternativeName>
        <fullName evidence="12">Foldase YidC</fullName>
    </alternativeName>
    <alternativeName>
        <fullName evidence="11">Membrane integrase YidC</fullName>
    </alternativeName>
</protein>
<feature type="domain" description="Membrane insertase YidC/Oxa/ALB C-terminal" evidence="15">
    <location>
        <begin position="389"/>
        <end position="568"/>
    </location>
</feature>
<dbReference type="InterPro" id="IPR047196">
    <property type="entry name" value="YidC_ALB_C"/>
</dbReference>
<evidence type="ECO:0000259" key="15">
    <source>
        <dbReference type="Pfam" id="PF02096"/>
    </source>
</evidence>
<dbReference type="Gene3D" id="2.70.98.90">
    <property type="match status" value="1"/>
</dbReference>
<evidence type="ECO:0000256" key="3">
    <source>
        <dbReference type="ARBA" id="ARBA00015325"/>
    </source>
</evidence>
<evidence type="ECO:0000256" key="8">
    <source>
        <dbReference type="ARBA" id="ARBA00022989"/>
    </source>
</evidence>
<dbReference type="InterPro" id="IPR019998">
    <property type="entry name" value="Membr_insert_YidC"/>
</dbReference>
<feature type="transmembrane region" description="Helical" evidence="14">
    <location>
        <begin position="388"/>
        <end position="407"/>
    </location>
</feature>
<keyword evidence="9 14" id="KW-0472">Membrane</keyword>
<comment type="similarity">
    <text evidence="2">Belongs to the OXA1/ALB3/YidC family. Type 1 subfamily.</text>
</comment>
<feature type="transmembrane region" description="Helical" evidence="14">
    <location>
        <begin position="529"/>
        <end position="545"/>
    </location>
</feature>
<feature type="transmembrane region" description="Helical" evidence="14">
    <location>
        <begin position="7"/>
        <end position="25"/>
    </location>
</feature>
<evidence type="ECO:0000256" key="2">
    <source>
        <dbReference type="ARBA" id="ARBA00010527"/>
    </source>
</evidence>
<evidence type="ECO:0000256" key="9">
    <source>
        <dbReference type="ARBA" id="ARBA00023136"/>
    </source>
</evidence>
<evidence type="ECO:0000259" key="16">
    <source>
        <dbReference type="Pfam" id="PF14849"/>
    </source>
</evidence>